<feature type="domain" description="Nudix hydrolase" evidence="2">
    <location>
        <begin position="34"/>
        <end position="166"/>
    </location>
</feature>
<dbReference type="RefSeq" id="WP_006255711.1">
    <property type="nucleotide sequence ID" value="NZ_GG700643.1"/>
</dbReference>
<dbReference type="InterPro" id="IPR015797">
    <property type="entry name" value="NUDIX_hydrolase-like_dom_sf"/>
</dbReference>
<keyword evidence="1 3" id="KW-0378">Hydrolase</keyword>
<dbReference type="PANTHER" id="PTHR43736">
    <property type="entry name" value="ADP-RIBOSE PYROPHOSPHATASE"/>
    <property type="match status" value="1"/>
</dbReference>
<protein>
    <submittedName>
        <fullName evidence="3">Hydrolase, NUDIX family</fullName>
    </submittedName>
</protein>
<dbReference type="InterPro" id="IPR020084">
    <property type="entry name" value="NUDIX_hydrolase_CS"/>
</dbReference>
<name>C9LI76_9BACT</name>
<reference evidence="3" key="1">
    <citation type="submission" date="2009-09" db="EMBL/GenBank/DDBJ databases">
        <authorList>
            <person name="Weinstock G."/>
            <person name="Sodergren E."/>
            <person name="Clifton S."/>
            <person name="Fulton L."/>
            <person name="Fulton B."/>
            <person name="Courtney L."/>
            <person name="Fronick C."/>
            <person name="Harrison M."/>
            <person name="Strong C."/>
            <person name="Farmer C."/>
            <person name="Delahaunty K."/>
            <person name="Markovic C."/>
            <person name="Hall O."/>
            <person name="Minx P."/>
            <person name="Tomlinson C."/>
            <person name="Mitreva M."/>
            <person name="Nelson J."/>
            <person name="Hou S."/>
            <person name="Wollam A."/>
            <person name="Pepin K.H."/>
            <person name="Johnson M."/>
            <person name="Bhonagiri V."/>
            <person name="Nash W.E."/>
            <person name="Warren W."/>
            <person name="Chinwalla A."/>
            <person name="Mardis E.R."/>
            <person name="Wilson R.K."/>
        </authorList>
    </citation>
    <scope>NUCLEOTIDE SEQUENCE [LARGE SCALE GENOMIC DNA]</scope>
    <source>
        <strain evidence="3">ATCC 51259</strain>
    </source>
</reference>
<organism evidence="3 4">
    <name type="scientific">Alloprevotella tannerae ATCC 51259</name>
    <dbReference type="NCBI Taxonomy" id="626522"/>
    <lineage>
        <taxon>Bacteria</taxon>
        <taxon>Pseudomonadati</taxon>
        <taxon>Bacteroidota</taxon>
        <taxon>Bacteroidia</taxon>
        <taxon>Bacteroidales</taxon>
        <taxon>Prevotellaceae</taxon>
        <taxon>Alloprevotella</taxon>
    </lineage>
</organism>
<sequence length="170" mass="18810">MPTAYLGEMSTHSGNFSSKKNDFIVNAYTYKYPRPAVTTDCVIFSQLSLEASVLLIQRKHPPFQGHWAFPGGFLNMDEDAPTGALRELSEETTISGITLHQIGAFTKVDRDPRGRTISIAFWGVADPQQHRPQAADDAAEAAWFPLKDLPPLAFDHQDILNEAIKQAALL</sequence>
<dbReference type="SUPFAM" id="SSF55811">
    <property type="entry name" value="Nudix"/>
    <property type="match status" value="1"/>
</dbReference>
<dbReference type="CDD" id="cd18873">
    <property type="entry name" value="NUDIX_NadM_like"/>
    <property type="match status" value="1"/>
</dbReference>
<dbReference type="EMBL" id="ACIJ02000022">
    <property type="protein sequence ID" value="EEX71192.1"/>
    <property type="molecule type" value="Genomic_DNA"/>
</dbReference>
<dbReference type="eggNOG" id="COG1051">
    <property type="taxonomic scope" value="Bacteria"/>
</dbReference>
<dbReference type="PANTHER" id="PTHR43736:SF4">
    <property type="entry name" value="SLR1690 PROTEIN"/>
    <property type="match status" value="1"/>
</dbReference>
<dbReference type="Pfam" id="PF00293">
    <property type="entry name" value="NUDIX"/>
    <property type="match status" value="1"/>
</dbReference>
<evidence type="ECO:0000313" key="3">
    <source>
        <dbReference type="EMBL" id="EEX71192.1"/>
    </source>
</evidence>
<dbReference type="GeneID" id="84576720"/>
<dbReference type="AlphaFoldDB" id="C9LI76"/>
<dbReference type="Gene3D" id="3.90.79.10">
    <property type="entry name" value="Nucleoside Triphosphate Pyrophosphohydrolase"/>
    <property type="match status" value="1"/>
</dbReference>
<gene>
    <name evidence="3" type="ORF">GCWU000325_01934</name>
</gene>
<dbReference type="InterPro" id="IPR000086">
    <property type="entry name" value="NUDIX_hydrolase_dom"/>
</dbReference>
<evidence type="ECO:0000313" key="4">
    <source>
        <dbReference type="Proteomes" id="UP000003460"/>
    </source>
</evidence>
<comment type="caution">
    <text evidence="3">The sequence shown here is derived from an EMBL/GenBank/DDBJ whole genome shotgun (WGS) entry which is preliminary data.</text>
</comment>
<dbReference type="PROSITE" id="PS51462">
    <property type="entry name" value="NUDIX"/>
    <property type="match status" value="1"/>
</dbReference>
<dbReference type="PROSITE" id="PS00893">
    <property type="entry name" value="NUDIX_BOX"/>
    <property type="match status" value="1"/>
</dbReference>
<dbReference type="Proteomes" id="UP000003460">
    <property type="component" value="Unassembled WGS sequence"/>
</dbReference>
<dbReference type="GO" id="GO:0016787">
    <property type="term" value="F:hydrolase activity"/>
    <property type="evidence" value="ECO:0007669"/>
    <property type="project" value="UniProtKB-KW"/>
</dbReference>
<dbReference type="STRING" id="626522.GCWU000325_01934"/>
<keyword evidence="4" id="KW-1185">Reference proteome</keyword>
<accession>C9LI76</accession>
<dbReference type="HOGENOM" id="CLU_037162_20_3_10"/>
<evidence type="ECO:0000256" key="1">
    <source>
        <dbReference type="ARBA" id="ARBA00022801"/>
    </source>
</evidence>
<proteinExistence type="predicted"/>
<evidence type="ECO:0000259" key="2">
    <source>
        <dbReference type="PROSITE" id="PS51462"/>
    </source>
</evidence>